<sequence>MMLMKGILTGHLAGSSCLVAGWTLATARLPGLKQEYSTTQLMEATSSPASESSSVGDRNSPTGNPPAASGIDEAVRKITLNLGLKTEALAAHGVGIKEALERQHQLHLGMLLAVRRKAVREVAGYREVMIMEALRKSVEKADSDS</sequence>
<dbReference type="PROSITE" id="PS51257">
    <property type="entry name" value="PROKAR_LIPOPROTEIN"/>
    <property type="match status" value="1"/>
</dbReference>
<keyword evidence="5" id="KW-1185">Reference proteome</keyword>
<evidence type="ECO:0000313" key="2">
    <source>
        <dbReference type="EMBL" id="GIL76104.1"/>
    </source>
</evidence>
<comment type="caution">
    <text evidence="3">The sequence shown here is derived from an EMBL/GenBank/DDBJ whole genome shotgun (WGS) entry which is preliminary data.</text>
</comment>
<accession>A0A8J4G695</accession>
<feature type="compositionally biased region" description="Low complexity" evidence="1">
    <location>
        <begin position="43"/>
        <end position="54"/>
    </location>
</feature>
<dbReference type="OrthoDB" id="548350at2759"/>
<evidence type="ECO:0000313" key="5">
    <source>
        <dbReference type="Proteomes" id="UP000747110"/>
    </source>
</evidence>
<proteinExistence type="predicted"/>
<reference evidence="3" key="1">
    <citation type="journal article" date="2021" name="Proc. Natl. Acad. Sci. U.S.A.">
        <title>Three genomes in the algal genus Volvox reveal the fate of a haploid sex-determining region after a transition to homothallism.</title>
        <authorList>
            <person name="Yamamoto K."/>
            <person name="Hamaji T."/>
            <person name="Kawai-Toyooka H."/>
            <person name="Matsuzaki R."/>
            <person name="Takahashi F."/>
            <person name="Nishimura Y."/>
            <person name="Kawachi M."/>
            <person name="Noguchi H."/>
            <person name="Minakuchi Y."/>
            <person name="Umen J.G."/>
            <person name="Toyoda A."/>
            <person name="Nozaki H."/>
        </authorList>
    </citation>
    <scope>NUCLEOTIDE SEQUENCE</scope>
    <source>
        <strain evidence="3">NIES-3785</strain>
        <strain evidence="2">NIES-3786</strain>
    </source>
</reference>
<dbReference type="EMBL" id="BNCQ01000008">
    <property type="protein sequence ID" value="GIM00813.1"/>
    <property type="molecule type" value="Genomic_DNA"/>
</dbReference>
<dbReference type="Proteomes" id="UP000722791">
    <property type="component" value="Unassembled WGS sequence"/>
</dbReference>
<evidence type="ECO:0000313" key="3">
    <source>
        <dbReference type="EMBL" id="GIM00813.1"/>
    </source>
</evidence>
<dbReference type="Proteomes" id="UP000747110">
    <property type="component" value="Unassembled WGS sequence"/>
</dbReference>
<feature type="region of interest" description="Disordered" evidence="1">
    <location>
        <begin position="41"/>
        <end position="70"/>
    </location>
</feature>
<dbReference type="AlphaFoldDB" id="A0A8J4G695"/>
<dbReference type="EMBL" id="BNCP01000008">
    <property type="protein sequence ID" value="GIL76104.1"/>
    <property type="molecule type" value="Genomic_DNA"/>
</dbReference>
<gene>
    <name evidence="2" type="ORF">Vretifemale_5815</name>
    <name evidence="3" type="ORF">Vretimale_5732</name>
</gene>
<organism evidence="3 4">
    <name type="scientific">Volvox reticuliferus</name>
    <dbReference type="NCBI Taxonomy" id="1737510"/>
    <lineage>
        <taxon>Eukaryota</taxon>
        <taxon>Viridiplantae</taxon>
        <taxon>Chlorophyta</taxon>
        <taxon>core chlorophytes</taxon>
        <taxon>Chlorophyceae</taxon>
        <taxon>CS clade</taxon>
        <taxon>Chlamydomonadales</taxon>
        <taxon>Volvocaceae</taxon>
        <taxon>Volvox</taxon>
    </lineage>
</organism>
<name>A0A8J4G695_9CHLO</name>
<evidence type="ECO:0000313" key="4">
    <source>
        <dbReference type="Proteomes" id="UP000722791"/>
    </source>
</evidence>
<evidence type="ECO:0000256" key="1">
    <source>
        <dbReference type="SAM" id="MobiDB-lite"/>
    </source>
</evidence>
<protein>
    <submittedName>
        <fullName evidence="3">Uncharacterized protein</fullName>
    </submittedName>
</protein>